<dbReference type="Proteomes" id="UP000663873">
    <property type="component" value="Unassembled WGS sequence"/>
</dbReference>
<dbReference type="EMBL" id="CAJOBP010045240">
    <property type="protein sequence ID" value="CAF4784925.1"/>
    <property type="molecule type" value="Genomic_DNA"/>
</dbReference>
<protein>
    <recommendedName>
        <fullName evidence="9">Amino acid permease</fullName>
    </recommendedName>
</protein>
<dbReference type="AlphaFoldDB" id="A0A821NBX5"/>
<dbReference type="PANTHER" id="PTHR43243:SF4">
    <property type="entry name" value="CATIONIC AMINO ACID TRANSPORTER 4"/>
    <property type="match status" value="1"/>
</dbReference>
<evidence type="ECO:0008006" key="9">
    <source>
        <dbReference type="Google" id="ProtNLM"/>
    </source>
</evidence>
<feature type="non-terminal residue" evidence="7">
    <location>
        <position position="1"/>
    </location>
</feature>
<accession>A0A821NBX5</accession>
<gene>
    <name evidence="7" type="ORF">UJA718_LOCUS40554</name>
</gene>
<evidence type="ECO:0000256" key="4">
    <source>
        <dbReference type="ARBA" id="ARBA00022989"/>
    </source>
</evidence>
<keyword evidence="5 6" id="KW-0472">Membrane</keyword>
<evidence type="ECO:0000256" key="3">
    <source>
        <dbReference type="ARBA" id="ARBA00022692"/>
    </source>
</evidence>
<evidence type="ECO:0000256" key="1">
    <source>
        <dbReference type="ARBA" id="ARBA00004141"/>
    </source>
</evidence>
<dbReference type="GO" id="GO:0015171">
    <property type="term" value="F:amino acid transmembrane transporter activity"/>
    <property type="evidence" value="ECO:0007669"/>
    <property type="project" value="TreeGrafter"/>
</dbReference>
<keyword evidence="8" id="KW-1185">Reference proteome</keyword>
<comment type="caution">
    <text evidence="7">The sequence shown here is derived from an EMBL/GenBank/DDBJ whole genome shotgun (WGS) entry which is preliminary data.</text>
</comment>
<feature type="transmembrane region" description="Helical" evidence="6">
    <location>
        <begin position="25"/>
        <end position="50"/>
    </location>
</feature>
<name>A0A821NBX5_9BILA</name>
<evidence type="ECO:0000256" key="6">
    <source>
        <dbReference type="SAM" id="Phobius"/>
    </source>
</evidence>
<feature type="transmembrane region" description="Helical" evidence="6">
    <location>
        <begin position="76"/>
        <end position="96"/>
    </location>
</feature>
<dbReference type="InterPro" id="IPR002293">
    <property type="entry name" value="AA/rel_permease1"/>
</dbReference>
<dbReference type="PANTHER" id="PTHR43243">
    <property type="entry name" value="INNER MEMBRANE TRANSPORTER YGJI-RELATED"/>
    <property type="match status" value="1"/>
</dbReference>
<keyword evidence="2" id="KW-0813">Transport</keyword>
<keyword evidence="4 6" id="KW-1133">Transmembrane helix</keyword>
<evidence type="ECO:0000313" key="7">
    <source>
        <dbReference type="EMBL" id="CAF4784925.1"/>
    </source>
</evidence>
<sequence>MVGLVPYASLDSNNPLNVAIKATPFGLWLSIIMNLGGIAGLTTVGMMVMLSQTRIFYAMAHDGLLPKIFARVHRRWITPWIATLICGIFCAFFSGFCPVDILGETTSI</sequence>
<keyword evidence="3 6" id="KW-0812">Transmembrane</keyword>
<evidence type="ECO:0000313" key="8">
    <source>
        <dbReference type="Proteomes" id="UP000663873"/>
    </source>
</evidence>
<dbReference type="Gene3D" id="1.20.1740.10">
    <property type="entry name" value="Amino acid/polyamine transporter I"/>
    <property type="match status" value="1"/>
</dbReference>
<proteinExistence type="predicted"/>
<dbReference type="Pfam" id="PF13520">
    <property type="entry name" value="AA_permease_2"/>
    <property type="match status" value="1"/>
</dbReference>
<comment type="subcellular location">
    <subcellularLocation>
        <location evidence="1">Membrane</location>
        <topology evidence="1">Multi-pass membrane protein</topology>
    </subcellularLocation>
</comment>
<dbReference type="GO" id="GO:0016020">
    <property type="term" value="C:membrane"/>
    <property type="evidence" value="ECO:0007669"/>
    <property type="project" value="UniProtKB-SubCell"/>
</dbReference>
<evidence type="ECO:0000256" key="5">
    <source>
        <dbReference type="ARBA" id="ARBA00023136"/>
    </source>
</evidence>
<organism evidence="7 8">
    <name type="scientific">Rotaria socialis</name>
    <dbReference type="NCBI Taxonomy" id="392032"/>
    <lineage>
        <taxon>Eukaryota</taxon>
        <taxon>Metazoa</taxon>
        <taxon>Spiralia</taxon>
        <taxon>Gnathifera</taxon>
        <taxon>Rotifera</taxon>
        <taxon>Eurotatoria</taxon>
        <taxon>Bdelloidea</taxon>
        <taxon>Philodinida</taxon>
        <taxon>Philodinidae</taxon>
        <taxon>Rotaria</taxon>
    </lineage>
</organism>
<evidence type="ECO:0000256" key="2">
    <source>
        <dbReference type="ARBA" id="ARBA00022448"/>
    </source>
</evidence>
<reference evidence="7" key="1">
    <citation type="submission" date="2021-02" db="EMBL/GenBank/DDBJ databases">
        <authorList>
            <person name="Nowell W R."/>
        </authorList>
    </citation>
    <scope>NUCLEOTIDE SEQUENCE</scope>
</reference>